<dbReference type="GO" id="GO:0005886">
    <property type="term" value="C:plasma membrane"/>
    <property type="evidence" value="ECO:0007669"/>
    <property type="project" value="UniProtKB-SubCell"/>
</dbReference>
<name>A0A328UE63_9FIRM</name>
<evidence type="ECO:0000256" key="4">
    <source>
        <dbReference type="ARBA" id="ARBA00022801"/>
    </source>
</evidence>
<reference evidence="9 10" key="1">
    <citation type="submission" date="2018-06" db="EMBL/GenBank/DDBJ databases">
        <title>Noncontiguous genome sequence of Ruminococcaceae bacterium ASD2818.</title>
        <authorList>
            <person name="Chaplin A.V."/>
            <person name="Sokolova S.R."/>
            <person name="Kochetkova T.O."/>
            <person name="Goltsov A.Y."/>
            <person name="Trofimov D.Y."/>
            <person name="Efimov B.A."/>
        </authorList>
    </citation>
    <scope>NUCLEOTIDE SEQUENCE [LARGE SCALE GENOMIC DNA]</scope>
    <source>
        <strain evidence="9 10">ASD2818</strain>
    </source>
</reference>
<dbReference type="Gene3D" id="1.20.144.10">
    <property type="entry name" value="Phosphatidic acid phosphatase type 2/haloperoxidase"/>
    <property type="match status" value="1"/>
</dbReference>
<feature type="transmembrane region" description="Helical" evidence="7">
    <location>
        <begin position="49"/>
        <end position="69"/>
    </location>
</feature>
<comment type="subcellular location">
    <subcellularLocation>
        <location evidence="1">Cell membrane</location>
        <topology evidence="1">Multi-pass membrane protein</topology>
    </subcellularLocation>
</comment>
<dbReference type="AlphaFoldDB" id="A0A328UE63"/>
<dbReference type="InterPro" id="IPR000326">
    <property type="entry name" value="PAP2/HPO"/>
</dbReference>
<feature type="transmembrane region" description="Helical" evidence="7">
    <location>
        <begin position="120"/>
        <end position="141"/>
    </location>
</feature>
<evidence type="ECO:0000259" key="8">
    <source>
        <dbReference type="SMART" id="SM00014"/>
    </source>
</evidence>
<feature type="transmembrane region" description="Helical" evidence="7">
    <location>
        <begin position="147"/>
        <end position="169"/>
    </location>
</feature>
<keyword evidence="4" id="KW-0378">Hydrolase</keyword>
<dbReference type="EMBL" id="QLYR01000009">
    <property type="protein sequence ID" value="RAQ22723.1"/>
    <property type="molecule type" value="Genomic_DNA"/>
</dbReference>
<evidence type="ECO:0000313" key="10">
    <source>
        <dbReference type="Proteomes" id="UP000249377"/>
    </source>
</evidence>
<keyword evidence="6 7" id="KW-0472">Membrane</keyword>
<dbReference type="GO" id="GO:0016787">
    <property type="term" value="F:hydrolase activity"/>
    <property type="evidence" value="ECO:0007669"/>
    <property type="project" value="UniProtKB-KW"/>
</dbReference>
<accession>A0A328UE63</accession>
<keyword evidence="10" id="KW-1185">Reference proteome</keyword>
<feature type="transmembrane region" description="Helical" evidence="7">
    <location>
        <begin position="21"/>
        <end position="43"/>
    </location>
</feature>
<dbReference type="InterPro" id="IPR036938">
    <property type="entry name" value="PAP2/HPO_sf"/>
</dbReference>
<organism evidence="9 10">
    <name type="scientific">Hydrogeniiclostridium mannosilyticum</name>
    <dbReference type="NCBI Taxonomy" id="2764322"/>
    <lineage>
        <taxon>Bacteria</taxon>
        <taxon>Bacillati</taxon>
        <taxon>Bacillota</taxon>
        <taxon>Clostridia</taxon>
        <taxon>Eubacteriales</taxon>
        <taxon>Acutalibacteraceae</taxon>
        <taxon>Hydrogeniiclostridium</taxon>
    </lineage>
</organism>
<dbReference type="PANTHER" id="PTHR14969">
    <property type="entry name" value="SPHINGOSINE-1-PHOSPHATE PHOSPHOHYDROLASE"/>
    <property type="match status" value="1"/>
</dbReference>
<keyword evidence="3 7" id="KW-0812">Transmembrane</keyword>
<dbReference type="Pfam" id="PF01569">
    <property type="entry name" value="PAP2"/>
    <property type="match status" value="1"/>
</dbReference>
<evidence type="ECO:0000256" key="6">
    <source>
        <dbReference type="ARBA" id="ARBA00023136"/>
    </source>
</evidence>
<keyword evidence="2" id="KW-1003">Cell membrane</keyword>
<feature type="domain" description="Phosphatidic acid phosphatase type 2/haloperoxidase" evidence="8">
    <location>
        <begin position="52"/>
        <end position="162"/>
    </location>
</feature>
<evidence type="ECO:0000256" key="7">
    <source>
        <dbReference type="SAM" id="Phobius"/>
    </source>
</evidence>
<protein>
    <submittedName>
        <fullName evidence="9">Phosphatase PAP2 family protein</fullName>
    </submittedName>
</protein>
<evidence type="ECO:0000256" key="2">
    <source>
        <dbReference type="ARBA" id="ARBA00022475"/>
    </source>
</evidence>
<sequence>MTDERILAFIQRNFRCRFLDIIMPIISAMGNVGGVWLATGIAFCISKTYRYYGFILVGTLLLCGLVGNLSLKPLVARARPCHRYPDYPLLITRPKDYSFPSCHTLASFASMMVIWAANPIFGVFALFMAILIAFSRMYLFVHYPSDILAAMVMGVLMPWSFLLILARLYPFFKRLSRQ</sequence>
<evidence type="ECO:0000256" key="1">
    <source>
        <dbReference type="ARBA" id="ARBA00004651"/>
    </source>
</evidence>
<gene>
    <name evidence="9" type="ORF">DPQ25_11290</name>
</gene>
<dbReference type="SUPFAM" id="SSF48317">
    <property type="entry name" value="Acid phosphatase/Vanadium-dependent haloperoxidase"/>
    <property type="match status" value="1"/>
</dbReference>
<evidence type="ECO:0000313" key="9">
    <source>
        <dbReference type="EMBL" id="RAQ22723.1"/>
    </source>
</evidence>
<dbReference type="PANTHER" id="PTHR14969:SF62">
    <property type="entry name" value="DECAPRENYLPHOSPHORYL-5-PHOSPHORIBOSE PHOSPHATASE RV3807C-RELATED"/>
    <property type="match status" value="1"/>
</dbReference>
<evidence type="ECO:0000256" key="5">
    <source>
        <dbReference type="ARBA" id="ARBA00022989"/>
    </source>
</evidence>
<dbReference type="SMART" id="SM00014">
    <property type="entry name" value="acidPPc"/>
    <property type="match status" value="1"/>
</dbReference>
<dbReference type="Proteomes" id="UP000249377">
    <property type="component" value="Unassembled WGS sequence"/>
</dbReference>
<proteinExistence type="predicted"/>
<evidence type="ECO:0000256" key="3">
    <source>
        <dbReference type="ARBA" id="ARBA00022692"/>
    </source>
</evidence>
<comment type="caution">
    <text evidence="9">The sequence shown here is derived from an EMBL/GenBank/DDBJ whole genome shotgun (WGS) entry which is preliminary data.</text>
</comment>
<keyword evidence="5 7" id="KW-1133">Transmembrane helix</keyword>